<evidence type="ECO:0000256" key="2">
    <source>
        <dbReference type="ARBA" id="ARBA00005594"/>
    </source>
</evidence>
<evidence type="ECO:0000256" key="4">
    <source>
        <dbReference type="ARBA" id="ARBA00015745"/>
    </source>
</evidence>
<evidence type="ECO:0000256" key="12">
    <source>
        <dbReference type="ARBA" id="ARBA00048573"/>
    </source>
</evidence>
<dbReference type="EMBL" id="PFOF01000052">
    <property type="protein sequence ID" value="PIZ67515.1"/>
    <property type="molecule type" value="Genomic_DNA"/>
</dbReference>
<dbReference type="SUPFAM" id="SSF52374">
    <property type="entry name" value="Nucleotidylyl transferase"/>
    <property type="match status" value="1"/>
</dbReference>
<dbReference type="InterPro" id="IPR014729">
    <property type="entry name" value="Rossmann-like_a/b/a_fold"/>
</dbReference>
<keyword evidence="10" id="KW-0030">Aminoacyl-tRNA synthetase</keyword>
<dbReference type="AlphaFoldDB" id="A0A2M7U8G2"/>
<evidence type="ECO:0000256" key="5">
    <source>
        <dbReference type="ARBA" id="ARBA00022490"/>
    </source>
</evidence>
<keyword evidence="9" id="KW-0648">Protein biosynthesis</keyword>
<evidence type="ECO:0000256" key="3">
    <source>
        <dbReference type="ARBA" id="ARBA00013166"/>
    </source>
</evidence>
<name>A0A2M7U8G2_9BACT</name>
<proteinExistence type="inferred from homology"/>
<evidence type="ECO:0000256" key="7">
    <source>
        <dbReference type="ARBA" id="ARBA00022741"/>
    </source>
</evidence>
<accession>A0A2M7U8G2</accession>
<dbReference type="GO" id="GO:0000049">
    <property type="term" value="F:tRNA binding"/>
    <property type="evidence" value="ECO:0007669"/>
    <property type="project" value="InterPro"/>
</dbReference>
<dbReference type="GO" id="GO:0004824">
    <property type="term" value="F:lysine-tRNA ligase activity"/>
    <property type="evidence" value="ECO:0007669"/>
    <property type="project" value="UniProtKB-EC"/>
</dbReference>
<evidence type="ECO:0000256" key="11">
    <source>
        <dbReference type="ARBA" id="ARBA00030563"/>
    </source>
</evidence>
<dbReference type="SUPFAM" id="SSF48163">
    <property type="entry name" value="An anticodon-binding domain of class I aminoacyl-tRNA synthetases"/>
    <property type="match status" value="1"/>
</dbReference>
<dbReference type="PANTHER" id="PTHR37940:SF1">
    <property type="entry name" value="LYSINE--TRNA LIGASE"/>
    <property type="match status" value="1"/>
</dbReference>
<keyword evidence="7" id="KW-0547">Nucleotide-binding</keyword>
<comment type="similarity">
    <text evidence="2">Belongs to the class-I aminoacyl-tRNA synthetase family.</text>
</comment>
<evidence type="ECO:0000256" key="9">
    <source>
        <dbReference type="ARBA" id="ARBA00022917"/>
    </source>
</evidence>
<dbReference type="InterPro" id="IPR020751">
    <property type="entry name" value="aa-tRNA-synth_I_codon-bd_sub2"/>
</dbReference>
<dbReference type="PANTHER" id="PTHR37940">
    <property type="entry name" value="LYSINE--TRNA LIGASE"/>
    <property type="match status" value="1"/>
</dbReference>
<gene>
    <name evidence="13" type="primary">lysS</name>
    <name evidence="13" type="ORF">COY12_01855</name>
</gene>
<dbReference type="NCBIfam" id="TIGR00467">
    <property type="entry name" value="lysS_arch"/>
    <property type="match status" value="1"/>
</dbReference>
<dbReference type="Pfam" id="PF01921">
    <property type="entry name" value="tRNA-synt_1f"/>
    <property type="match status" value="1"/>
</dbReference>
<comment type="catalytic activity">
    <reaction evidence="12">
        <text>tRNA(Lys) + L-lysine + ATP = L-lysyl-tRNA(Lys) + AMP + diphosphate</text>
        <dbReference type="Rhea" id="RHEA:20792"/>
        <dbReference type="Rhea" id="RHEA-COMP:9696"/>
        <dbReference type="Rhea" id="RHEA-COMP:9697"/>
        <dbReference type="ChEBI" id="CHEBI:30616"/>
        <dbReference type="ChEBI" id="CHEBI:32551"/>
        <dbReference type="ChEBI" id="CHEBI:33019"/>
        <dbReference type="ChEBI" id="CHEBI:78442"/>
        <dbReference type="ChEBI" id="CHEBI:78529"/>
        <dbReference type="ChEBI" id="CHEBI:456215"/>
        <dbReference type="EC" id="6.1.1.6"/>
    </reaction>
</comment>
<evidence type="ECO:0000313" key="13">
    <source>
        <dbReference type="EMBL" id="PIZ67515.1"/>
    </source>
</evidence>
<evidence type="ECO:0000256" key="6">
    <source>
        <dbReference type="ARBA" id="ARBA00022598"/>
    </source>
</evidence>
<feature type="non-terminal residue" evidence="13">
    <location>
        <position position="657"/>
    </location>
</feature>
<dbReference type="EC" id="6.1.1.6" evidence="3"/>
<dbReference type="GO" id="GO:0005737">
    <property type="term" value="C:cytoplasm"/>
    <property type="evidence" value="ECO:0007669"/>
    <property type="project" value="UniProtKB-SubCell"/>
</dbReference>
<sequence length="657" mass="75337">MIWPDREAKRLKERNLPLEWADDMKTPSGRVHVGSLRGVIVHDLIYKALKDIEVNAKFSYVFNDMDPMDGMPSYLDANKWGKHMGEPLYKIPSPEPGFKSFADYFAKEFISVFNSINCHPQIIWSSELHRAGKMNEVIKLILDKADVVRDIYKKVVKKDRASNWFPYNPICEKCGKIGTTSVYKWDGKYVYYKCEEKMVEWAEGCGYEGQVEPINENGKLVWKLDWPAHWKVIGVTIESSGKDHMSSGGSYDMGIHFCKNILGTVAPDALGGYEWFTIGGKKMSSSKGIGSSAKEVSQILPPDLLRFLLVRTPIKTHLDFDPVGDTIPNLFDDYDRCLNAYFLKLENNLPKDKAGEVAADYARIIELSEVKPLPKIRLYIPRFRTIINLLKAKNEDLTVFFETQKKIKLSSEEKAILEERIKYAKIYLEKYSQEKIDSVNSKEFLPSEKQKKFIFQLTSQLKMIKNMEDKDSVQNAIFVSIKESAINPKEAFTAFYQTLINKPFGPKAADLIQEFGIEKVIKLLNSNRVVINIKTTHLFPIIDKPEIFSIDGEVAKKYPSINIGIAVIKNINIKKSDPNLVAEIDQFVKSQSHLSNEVISAYPEVTTYRKLYKEMGIDWHSRRPSPEALLRRISQKKDLYQINTCVDAYNLIVMKNR</sequence>
<reference evidence="14" key="1">
    <citation type="submission" date="2017-09" db="EMBL/GenBank/DDBJ databases">
        <title>Depth-based differentiation of microbial function through sediment-hosted aquifers and enrichment of novel symbionts in the deep terrestrial subsurface.</title>
        <authorList>
            <person name="Probst A.J."/>
            <person name="Ladd B."/>
            <person name="Jarett J.K."/>
            <person name="Geller-Mcgrath D.E."/>
            <person name="Sieber C.M.K."/>
            <person name="Emerson J.B."/>
            <person name="Anantharaman K."/>
            <person name="Thomas B.C."/>
            <person name="Malmstrom R."/>
            <person name="Stieglmeier M."/>
            <person name="Klingl A."/>
            <person name="Woyke T."/>
            <person name="Ryan C.M."/>
            <person name="Banfield J.F."/>
        </authorList>
    </citation>
    <scope>NUCLEOTIDE SEQUENCE [LARGE SCALE GENOMIC DNA]</scope>
</reference>
<dbReference type="Proteomes" id="UP000229506">
    <property type="component" value="Unassembled WGS sequence"/>
</dbReference>
<protein>
    <recommendedName>
        <fullName evidence="4">Lysine--tRNA ligase</fullName>
        <ecNumber evidence="3">6.1.1.6</ecNumber>
    </recommendedName>
    <alternativeName>
        <fullName evidence="11">Lysyl-tRNA synthetase</fullName>
    </alternativeName>
</protein>
<dbReference type="InterPro" id="IPR002904">
    <property type="entry name" value="Lys-tRNA-ligase"/>
</dbReference>
<dbReference type="GO" id="GO:0005524">
    <property type="term" value="F:ATP binding"/>
    <property type="evidence" value="ECO:0007669"/>
    <property type="project" value="UniProtKB-KW"/>
</dbReference>
<organism evidence="13 14">
    <name type="scientific">Candidatus Roizmanbacteria bacterium CG_4_10_14_0_2_um_filter_33_96</name>
    <dbReference type="NCBI Taxonomy" id="1974821"/>
    <lineage>
        <taxon>Bacteria</taxon>
        <taxon>Candidatus Roizmaniibacteriota</taxon>
    </lineage>
</organism>
<comment type="subcellular location">
    <subcellularLocation>
        <location evidence="1">Cytoplasm</location>
    </subcellularLocation>
</comment>
<keyword evidence="5" id="KW-0963">Cytoplasm</keyword>
<keyword evidence="8" id="KW-0067">ATP-binding</keyword>
<evidence type="ECO:0000256" key="1">
    <source>
        <dbReference type="ARBA" id="ARBA00004496"/>
    </source>
</evidence>
<keyword evidence="6 13" id="KW-0436">Ligase</keyword>
<dbReference type="Gene3D" id="1.10.10.350">
    <property type="match status" value="1"/>
</dbReference>
<comment type="caution">
    <text evidence="13">The sequence shown here is derived from an EMBL/GenBank/DDBJ whole genome shotgun (WGS) entry which is preliminary data.</text>
</comment>
<dbReference type="GO" id="GO:0006430">
    <property type="term" value="P:lysyl-tRNA aminoacylation"/>
    <property type="evidence" value="ECO:0007669"/>
    <property type="project" value="InterPro"/>
</dbReference>
<dbReference type="SUPFAM" id="SSF56037">
    <property type="entry name" value="PheT/TilS domain"/>
    <property type="match status" value="1"/>
</dbReference>
<evidence type="ECO:0000256" key="10">
    <source>
        <dbReference type="ARBA" id="ARBA00023146"/>
    </source>
</evidence>
<dbReference type="InterPro" id="IPR008925">
    <property type="entry name" value="aa_tRNA-synth_I_cd-bd_sf"/>
</dbReference>
<dbReference type="Gene3D" id="1.10.10.770">
    <property type="match status" value="1"/>
</dbReference>
<dbReference type="Gene3D" id="3.40.50.620">
    <property type="entry name" value="HUPs"/>
    <property type="match status" value="2"/>
</dbReference>
<evidence type="ECO:0000256" key="8">
    <source>
        <dbReference type="ARBA" id="ARBA00022840"/>
    </source>
</evidence>
<evidence type="ECO:0000313" key="14">
    <source>
        <dbReference type="Proteomes" id="UP000229506"/>
    </source>
</evidence>